<dbReference type="PROSITE" id="PS00092">
    <property type="entry name" value="N6_MTASE"/>
    <property type="match status" value="1"/>
</dbReference>
<keyword evidence="1 5" id="KW-0489">Methyltransferase</keyword>
<feature type="binding site" evidence="5">
    <location>
        <position position="188"/>
    </location>
    <ligand>
        <name>S-adenosyl-L-methionine</name>
        <dbReference type="ChEBI" id="CHEBI:59789"/>
    </ligand>
</feature>
<dbReference type="Proteomes" id="UP001299220">
    <property type="component" value="Unassembled WGS sequence"/>
</dbReference>
<comment type="caution">
    <text evidence="5">Lacks conserved residue(s) required for the propagation of feature annotation.</text>
</comment>
<dbReference type="InterPro" id="IPR050320">
    <property type="entry name" value="N5-glutamine_MTase"/>
</dbReference>
<sequence length="280" mass="29892">MTVREAYDRAKKRLTPVTEDPAFEAVCLTEKYFGMARAALLTHGGRTAEPEAERAFFEAVEKRENGEPLQYILGTWDFMGLELSCGAGVLIPRDDTAVLVEAVCARLGKARDLRGLDLCAGTGAVGLAIARETGAAVTAVEKYDAALAYLKANLARYPALPVRAVQGDVLSASVAEAINGPIDFIASNPPYIETAELPGLQREVRREPQTALDGGADGLVFYRAICALWVDKLRSGGVLAVEIGETQSAAVATLFQNAGLSDIRIHRDMAGLDRAVSAVR</sequence>
<dbReference type="SUPFAM" id="SSF53335">
    <property type="entry name" value="S-adenosyl-L-methionine-dependent methyltransferases"/>
    <property type="match status" value="1"/>
</dbReference>
<evidence type="ECO:0000256" key="5">
    <source>
        <dbReference type="HAMAP-Rule" id="MF_02126"/>
    </source>
</evidence>
<dbReference type="EC" id="2.1.1.297" evidence="5"/>
<gene>
    <name evidence="5 8" type="primary">prmC</name>
    <name evidence="8" type="ORF">JQM67_08625</name>
</gene>
<dbReference type="CDD" id="cd02440">
    <property type="entry name" value="AdoMet_MTases"/>
    <property type="match status" value="1"/>
</dbReference>
<dbReference type="PANTHER" id="PTHR18895">
    <property type="entry name" value="HEMK METHYLTRANSFERASE"/>
    <property type="match status" value="1"/>
</dbReference>
<dbReference type="InterPro" id="IPR004556">
    <property type="entry name" value="HemK-like"/>
</dbReference>
<organism evidence="8 9">
    <name type="scientific">Anaeromassilibacillus senegalensis</name>
    <dbReference type="NCBI Taxonomy" id="1673717"/>
    <lineage>
        <taxon>Bacteria</taxon>
        <taxon>Bacillati</taxon>
        <taxon>Bacillota</taxon>
        <taxon>Clostridia</taxon>
        <taxon>Eubacteriales</taxon>
        <taxon>Acutalibacteraceae</taxon>
        <taxon>Anaeromassilibacillus</taxon>
    </lineage>
</organism>
<dbReference type="NCBIfam" id="TIGR00536">
    <property type="entry name" value="hemK_fam"/>
    <property type="match status" value="1"/>
</dbReference>
<feature type="domain" description="Release factor glutamine methyltransferase N-terminal" evidence="7">
    <location>
        <begin position="5"/>
        <end position="74"/>
    </location>
</feature>
<evidence type="ECO:0000256" key="3">
    <source>
        <dbReference type="ARBA" id="ARBA00022691"/>
    </source>
</evidence>
<dbReference type="PANTHER" id="PTHR18895:SF74">
    <property type="entry name" value="MTRF1L RELEASE FACTOR GLUTAMINE METHYLTRANSFERASE"/>
    <property type="match status" value="1"/>
</dbReference>
<evidence type="ECO:0000256" key="2">
    <source>
        <dbReference type="ARBA" id="ARBA00022679"/>
    </source>
</evidence>
<dbReference type="EMBL" id="JAFBIT010000002">
    <property type="protein sequence ID" value="MCF2652665.1"/>
    <property type="molecule type" value="Genomic_DNA"/>
</dbReference>
<keyword evidence="2 5" id="KW-0808">Transferase</keyword>
<protein>
    <recommendedName>
        <fullName evidence="5">Release factor glutamine methyltransferase</fullName>
        <shortName evidence="5">RF MTase</shortName>
        <ecNumber evidence="5">2.1.1.297</ecNumber>
    </recommendedName>
    <alternativeName>
        <fullName evidence="5">N5-glutamine methyltransferase PrmC</fullName>
    </alternativeName>
    <alternativeName>
        <fullName evidence="5">Protein-(glutamine-N5) MTase PrmC</fullName>
    </alternativeName>
    <alternativeName>
        <fullName evidence="5">Protein-glutamine N-methyltransferase PrmC</fullName>
    </alternativeName>
</protein>
<comment type="function">
    <text evidence="5">Methylates the class 1 translation termination release factors RF1/PrfA and RF2/PrfB on the glutamine residue of the universally conserved GGQ motif.</text>
</comment>
<comment type="caution">
    <text evidence="8">The sequence shown here is derived from an EMBL/GenBank/DDBJ whole genome shotgun (WGS) entry which is preliminary data.</text>
</comment>
<dbReference type="Pfam" id="PF05175">
    <property type="entry name" value="MTS"/>
    <property type="match status" value="1"/>
</dbReference>
<evidence type="ECO:0000256" key="1">
    <source>
        <dbReference type="ARBA" id="ARBA00022603"/>
    </source>
</evidence>
<comment type="catalytic activity">
    <reaction evidence="4 5">
        <text>L-glutaminyl-[peptide chain release factor] + S-adenosyl-L-methionine = N(5)-methyl-L-glutaminyl-[peptide chain release factor] + S-adenosyl-L-homocysteine + H(+)</text>
        <dbReference type="Rhea" id="RHEA:42896"/>
        <dbReference type="Rhea" id="RHEA-COMP:10271"/>
        <dbReference type="Rhea" id="RHEA-COMP:10272"/>
        <dbReference type="ChEBI" id="CHEBI:15378"/>
        <dbReference type="ChEBI" id="CHEBI:30011"/>
        <dbReference type="ChEBI" id="CHEBI:57856"/>
        <dbReference type="ChEBI" id="CHEBI:59789"/>
        <dbReference type="ChEBI" id="CHEBI:61891"/>
        <dbReference type="EC" id="2.1.1.297"/>
    </reaction>
</comment>
<dbReference type="HAMAP" id="MF_02126">
    <property type="entry name" value="RF_methyltr_PrmC"/>
    <property type="match status" value="1"/>
</dbReference>
<evidence type="ECO:0000313" key="8">
    <source>
        <dbReference type="EMBL" id="MCF2652665.1"/>
    </source>
</evidence>
<proteinExistence type="inferred from homology"/>
<dbReference type="Gene3D" id="3.40.50.150">
    <property type="entry name" value="Vaccinia Virus protein VP39"/>
    <property type="match status" value="1"/>
</dbReference>
<dbReference type="GO" id="GO:0032259">
    <property type="term" value="P:methylation"/>
    <property type="evidence" value="ECO:0007669"/>
    <property type="project" value="UniProtKB-KW"/>
</dbReference>
<keyword evidence="3 5" id="KW-0949">S-adenosyl-L-methionine</keyword>
<evidence type="ECO:0000259" key="7">
    <source>
        <dbReference type="Pfam" id="PF17827"/>
    </source>
</evidence>
<keyword evidence="9" id="KW-1185">Reference proteome</keyword>
<evidence type="ECO:0000256" key="4">
    <source>
        <dbReference type="ARBA" id="ARBA00048391"/>
    </source>
</evidence>
<feature type="domain" description="Methyltransferase small" evidence="6">
    <location>
        <begin position="98"/>
        <end position="196"/>
    </location>
</feature>
<dbReference type="InterPro" id="IPR007848">
    <property type="entry name" value="Small_mtfrase_dom"/>
</dbReference>
<feature type="binding site" evidence="5">
    <location>
        <position position="141"/>
    </location>
    <ligand>
        <name>S-adenosyl-L-methionine</name>
        <dbReference type="ChEBI" id="CHEBI:59789"/>
    </ligand>
</feature>
<dbReference type="Gene3D" id="1.10.8.10">
    <property type="entry name" value="DNA helicase RuvA subunit, C-terminal domain"/>
    <property type="match status" value="1"/>
</dbReference>
<accession>A0ABS9CQS7</accession>
<name>A0ABS9CQS7_9FIRM</name>
<dbReference type="NCBIfam" id="TIGR03534">
    <property type="entry name" value="RF_mod_PrmC"/>
    <property type="match status" value="1"/>
</dbReference>
<dbReference type="Pfam" id="PF17827">
    <property type="entry name" value="PrmC_N"/>
    <property type="match status" value="1"/>
</dbReference>
<evidence type="ECO:0000259" key="6">
    <source>
        <dbReference type="Pfam" id="PF05175"/>
    </source>
</evidence>
<comment type="similarity">
    <text evidence="5">Belongs to the protein N5-glutamine methyltransferase family. PrmC subfamily.</text>
</comment>
<dbReference type="InterPro" id="IPR019874">
    <property type="entry name" value="RF_methyltr_PrmC"/>
</dbReference>
<dbReference type="RefSeq" id="WP_235323698.1">
    <property type="nucleotide sequence ID" value="NZ_JAFBIT010000002.1"/>
</dbReference>
<dbReference type="InterPro" id="IPR002052">
    <property type="entry name" value="DNA_methylase_N6_adenine_CS"/>
</dbReference>
<dbReference type="GO" id="GO:0102559">
    <property type="term" value="F:peptide chain release factor N(5)-glutamine methyltransferase activity"/>
    <property type="evidence" value="ECO:0007669"/>
    <property type="project" value="UniProtKB-EC"/>
</dbReference>
<dbReference type="InterPro" id="IPR029063">
    <property type="entry name" value="SAM-dependent_MTases_sf"/>
</dbReference>
<evidence type="ECO:0000313" key="9">
    <source>
        <dbReference type="Proteomes" id="UP001299220"/>
    </source>
</evidence>
<dbReference type="InterPro" id="IPR040758">
    <property type="entry name" value="PrmC_N"/>
</dbReference>
<reference evidence="8 9" key="1">
    <citation type="submission" date="2020-12" db="EMBL/GenBank/DDBJ databases">
        <title>Whole genome sequences of gut porcine anaerobes.</title>
        <authorList>
            <person name="Kubasova T."/>
            <person name="Jahodarova E."/>
            <person name="Rychlik I."/>
        </authorList>
    </citation>
    <scope>NUCLEOTIDE SEQUENCE [LARGE SCALE GENOMIC DNA]</scope>
    <source>
        <strain evidence="8 9">An867</strain>
    </source>
</reference>
<feature type="binding site" evidence="5">
    <location>
        <begin position="188"/>
        <end position="191"/>
    </location>
    <ligand>
        <name>substrate</name>
    </ligand>
</feature>